<dbReference type="PROSITE" id="PS50011">
    <property type="entry name" value="PROTEIN_KINASE_DOM"/>
    <property type="match status" value="1"/>
</dbReference>
<dbReference type="PROSITE" id="PS00107">
    <property type="entry name" value="PROTEIN_KINASE_ATP"/>
    <property type="match status" value="1"/>
</dbReference>
<gene>
    <name evidence="6" type="ORF">BCR33DRAFT_848022</name>
</gene>
<reference evidence="6 7" key="1">
    <citation type="submission" date="2016-07" db="EMBL/GenBank/DDBJ databases">
        <title>Pervasive Adenine N6-methylation of Active Genes in Fungi.</title>
        <authorList>
            <consortium name="DOE Joint Genome Institute"/>
            <person name="Mondo S.J."/>
            <person name="Dannebaum R.O."/>
            <person name="Kuo R.C."/>
            <person name="Labutti K."/>
            <person name="Haridas S."/>
            <person name="Kuo A."/>
            <person name="Salamov A."/>
            <person name="Ahrendt S.R."/>
            <person name="Lipzen A."/>
            <person name="Sullivan W."/>
            <person name="Andreopoulos W.B."/>
            <person name="Clum A."/>
            <person name="Lindquist E."/>
            <person name="Daum C."/>
            <person name="Ramamoorthy G.K."/>
            <person name="Gryganskyi A."/>
            <person name="Culley D."/>
            <person name="Magnuson J.K."/>
            <person name="James T.Y."/>
            <person name="O'Malley M.A."/>
            <person name="Stajich J.E."/>
            <person name="Spatafora J.W."/>
            <person name="Visel A."/>
            <person name="Grigoriev I.V."/>
        </authorList>
    </citation>
    <scope>NUCLEOTIDE SEQUENCE [LARGE SCALE GENOMIC DNA]</scope>
    <source>
        <strain evidence="6 7">JEL800</strain>
    </source>
</reference>
<feature type="domain" description="Protein kinase" evidence="5">
    <location>
        <begin position="54"/>
        <end position="342"/>
    </location>
</feature>
<evidence type="ECO:0000313" key="6">
    <source>
        <dbReference type="EMBL" id="ORY48648.1"/>
    </source>
</evidence>
<evidence type="ECO:0000256" key="1">
    <source>
        <dbReference type="ARBA" id="ARBA00022741"/>
    </source>
</evidence>
<evidence type="ECO:0000256" key="3">
    <source>
        <dbReference type="PROSITE-ProRule" id="PRU10141"/>
    </source>
</evidence>
<dbReference type="AlphaFoldDB" id="A0A1Y2CNN9"/>
<comment type="caution">
    <text evidence="6">The sequence shown here is derived from an EMBL/GenBank/DDBJ whole genome shotgun (WGS) entry which is preliminary data.</text>
</comment>
<evidence type="ECO:0000256" key="4">
    <source>
        <dbReference type="RuleBase" id="RU000304"/>
    </source>
</evidence>
<keyword evidence="6" id="KW-0808">Transferase</keyword>
<dbReference type="Pfam" id="PF00069">
    <property type="entry name" value="Pkinase"/>
    <property type="match status" value="1"/>
</dbReference>
<keyword evidence="2 3" id="KW-0067">ATP-binding</keyword>
<keyword evidence="4" id="KW-0723">Serine/threonine-protein kinase</keyword>
<dbReference type="GO" id="GO:0004674">
    <property type="term" value="F:protein serine/threonine kinase activity"/>
    <property type="evidence" value="ECO:0007669"/>
    <property type="project" value="UniProtKB-KW"/>
</dbReference>
<evidence type="ECO:0000256" key="2">
    <source>
        <dbReference type="ARBA" id="ARBA00022840"/>
    </source>
</evidence>
<dbReference type="PANTHER" id="PTHR44167">
    <property type="entry name" value="OVARIAN-SPECIFIC SERINE/THREONINE-PROTEIN KINASE LOK-RELATED"/>
    <property type="match status" value="1"/>
</dbReference>
<keyword evidence="6" id="KW-0418">Kinase</keyword>
<dbReference type="SMART" id="SM00220">
    <property type="entry name" value="S_TKc"/>
    <property type="match status" value="1"/>
</dbReference>
<dbReference type="PROSITE" id="PS00108">
    <property type="entry name" value="PROTEIN_KINASE_ST"/>
    <property type="match status" value="1"/>
</dbReference>
<protein>
    <submittedName>
        <fullName evidence="6">Kinase-like protein</fullName>
    </submittedName>
</protein>
<name>A0A1Y2CNN9_9FUNG</name>
<evidence type="ECO:0000259" key="5">
    <source>
        <dbReference type="PROSITE" id="PS50011"/>
    </source>
</evidence>
<dbReference type="Gene3D" id="3.30.200.20">
    <property type="entry name" value="Phosphorylase Kinase, domain 1"/>
    <property type="match status" value="1"/>
</dbReference>
<comment type="similarity">
    <text evidence="4">Belongs to the protein kinase superfamily.</text>
</comment>
<proteinExistence type="inferred from homology"/>
<dbReference type="PANTHER" id="PTHR44167:SF30">
    <property type="entry name" value="PHOSPHORYLASE KINASE"/>
    <property type="match status" value="1"/>
</dbReference>
<accession>A0A1Y2CNN9</accession>
<dbReference type="InterPro" id="IPR008271">
    <property type="entry name" value="Ser/Thr_kinase_AS"/>
</dbReference>
<dbReference type="Gene3D" id="1.10.510.10">
    <property type="entry name" value="Transferase(Phosphotransferase) domain 1"/>
    <property type="match status" value="1"/>
</dbReference>
<evidence type="ECO:0000313" key="7">
    <source>
        <dbReference type="Proteomes" id="UP000193642"/>
    </source>
</evidence>
<sequence>MHSSYLTPPASNEAGEKDQYFYDTSVKIPTITTEERARQALRQALEGSTILDSYSIVKVIGFGANGVVLAAETINYLGSVEQVAVKLIYKAPASVYRPAPTNNDKIPSEIKILRAMATEPHPGLLRYINDFQDEKNFYLVTELFGTDWIEPTYKIQNSEGHYANNETQTLAPLLYYSQLWGPSSLPFSSGASDCWGWAYYESCIAWAKKTPKNSPAKLPIRVIKTIVYKVLIAMIHLHERLGMFHCDIKLENILVSRASNLDEPIDDYNVNIRVCDFGHSDFLIHGMKHIGTEGNAAPELVACKGRVAVDGAKADVYAMGAMIEKLIEARDAAKEDDFDLNV</sequence>
<feature type="binding site" evidence="3">
    <location>
        <position position="86"/>
    </location>
    <ligand>
        <name>ATP</name>
        <dbReference type="ChEBI" id="CHEBI:30616"/>
    </ligand>
</feature>
<keyword evidence="1 3" id="KW-0547">Nucleotide-binding</keyword>
<dbReference type="GO" id="GO:0005634">
    <property type="term" value="C:nucleus"/>
    <property type="evidence" value="ECO:0007669"/>
    <property type="project" value="TreeGrafter"/>
</dbReference>
<dbReference type="EMBL" id="MCGO01000011">
    <property type="protein sequence ID" value="ORY48648.1"/>
    <property type="molecule type" value="Genomic_DNA"/>
</dbReference>
<dbReference type="GO" id="GO:0044773">
    <property type="term" value="P:mitotic DNA damage checkpoint signaling"/>
    <property type="evidence" value="ECO:0007669"/>
    <property type="project" value="TreeGrafter"/>
</dbReference>
<dbReference type="InterPro" id="IPR000719">
    <property type="entry name" value="Prot_kinase_dom"/>
</dbReference>
<dbReference type="STRING" id="329046.A0A1Y2CNN9"/>
<dbReference type="InterPro" id="IPR011009">
    <property type="entry name" value="Kinase-like_dom_sf"/>
</dbReference>
<dbReference type="OrthoDB" id="4062651at2759"/>
<dbReference type="Proteomes" id="UP000193642">
    <property type="component" value="Unassembled WGS sequence"/>
</dbReference>
<organism evidence="6 7">
    <name type="scientific">Rhizoclosmatium globosum</name>
    <dbReference type="NCBI Taxonomy" id="329046"/>
    <lineage>
        <taxon>Eukaryota</taxon>
        <taxon>Fungi</taxon>
        <taxon>Fungi incertae sedis</taxon>
        <taxon>Chytridiomycota</taxon>
        <taxon>Chytridiomycota incertae sedis</taxon>
        <taxon>Chytridiomycetes</taxon>
        <taxon>Chytridiales</taxon>
        <taxon>Chytriomycetaceae</taxon>
        <taxon>Rhizoclosmatium</taxon>
    </lineage>
</organism>
<keyword evidence="7" id="KW-1185">Reference proteome</keyword>
<dbReference type="InterPro" id="IPR017441">
    <property type="entry name" value="Protein_kinase_ATP_BS"/>
</dbReference>
<dbReference type="GO" id="GO:0005524">
    <property type="term" value="F:ATP binding"/>
    <property type="evidence" value="ECO:0007669"/>
    <property type="project" value="UniProtKB-UniRule"/>
</dbReference>
<dbReference type="SUPFAM" id="SSF56112">
    <property type="entry name" value="Protein kinase-like (PK-like)"/>
    <property type="match status" value="1"/>
</dbReference>